<keyword evidence="4" id="KW-1185">Reference proteome</keyword>
<dbReference type="SUPFAM" id="SSF50475">
    <property type="entry name" value="FMN-binding split barrel"/>
    <property type="match status" value="1"/>
</dbReference>
<dbReference type="Proteomes" id="UP000450000">
    <property type="component" value="Unassembled WGS sequence"/>
</dbReference>
<reference evidence="3 4" key="1">
    <citation type="submission" date="2019-09" db="EMBL/GenBank/DDBJ databases">
        <title>Genome Sequences of Streptomyces kaniharaensis ATCC 21070.</title>
        <authorList>
            <person name="Zhu W."/>
            <person name="De Crecy-Lagard V."/>
            <person name="Richards N.G."/>
        </authorList>
    </citation>
    <scope>NUCLEOTIDE SEQUENCE [LARGE SCALE GENOMIC DNA]</scope>
    <source>
        <strain evidence="3 4">SF-557</strain>
    </source>
</reference>
<dbReference type="PANTHER" id="PTHR30108">
    <property type="entry name" value="3-OCTAPRENYL-4-HYDROXYBENZOATE CARBOXY-LYASE-RELATED"/>
    <property type="match status" value="1"/>
</dbReference>
<evidence type="ECO:0000259" key="2">
    <source>
        <dbReference type="Pfam" id="PF20696"/>
    </source>
</evidence>
<evidence type="ECO:0000313" key="3">
    <source>
        <dbReference type="EMBL" id="MQS16723.1"/>
    </source>
</evidence>
<dbReference type="EMBL" id="WBOF01000003">
    <property type="protein sequence ID" value="MQS16723.1"/>
    <property type="molecule type" value="Genomic_DNA"/>
</dbReference>
<proteinExistence type="predicted"/>
<feature type="domain" description="3-octaprenyl-4-hydroxybenzoate carboxy-lyase-like C-terminal" evidence="2">
    <location>
        <begin position="344"/>
        <end position="458"/>
    </location>
</feature>
<evidence type="ECO:0000313" key="4">
    <source>
        <dbReference type="Proteomes" id="UP000450000"/>
    </source>
</evidence>
<dbReference type="GO" id="GO:0005737">
    <property type="term" value="C:cytoplasm"/>
    <property type="evidence" value="ECO:0007669"/>
    <property type="project" value="TreeGrafter"/>
</dbReference>
<dbReference type="SUPFAM" id="SSF143968">
    <property type="entry name" value="UbiD C-terminal domain-like"/>
    <property type="match status" value="1"/>
</dbReference>
<name>A0A6N7L496_9ACTN</name>
<comment type="caution">
    <text evidence="3">The sequence shown here is derived from an EMBL/GenBank/DDBJ whole genome shotgun (WGS) entry which is preliminary data.</text>
</comment>
<dbReference type="Pfam" id="PF01977">
    <property type="entry name" value="UbiD"/>
    <property type="match status" value="1"/>
</dbReference>
<gene>
    <name evidence="3" type="ORF">F7Q99_32180</name>
</gene>
<dbReference type="RefSeq" id="WP_153468173.1">
    <property type="nucleotide sequence ID" value="NZ_WBOF01000003.1"/>
</dbReference>
<feature type="domain" description="3-octaprenyl-4-hydroxybenzoate carboxy-lyase-like Rift-related" evidence="1">
    <location>
        <begin position="112"/>
        <end position="315"/>
    </location>
</feature>
<dbReference type="PANTHER" id="PTHR30108:SF17">
    <property type="entry name" value="FERULIC ACID DECARBOXYLASE 1"/>
    <property type="match status" value="1"/>
</dbReference>
<dbReference type="AlphaFoldDB" id="A0A6N7L496"/>
<dbReference type="Pfam" id="PF20696">
    <property type="entry name" value="UbiD_C"/>
    <property type="match status" value="1"/>
</dbReference>
<dbReference type="InterPro" id="IPR049381">
    <property type="entry name" value="UbiD-like_C"/>
</dbReference>
<dbReference type="Gene3D" id="3.40.1670.10">
    <property type="entry name" value="UbiD C-terminal domain-like"/>
    <property type="match status" value="1"/>
</dbReference>
<dbReference type="OrthoDB" id="9809841at2"/>
<protein>
    <submittedName>
        <fullName evidence="3">UbiD family decarboxylase</fullName>
    </submittedName>
</protein>
<evidence type="ECO:0000259" key="1">
    <source>
        <dbReference type="Pfam" id="PF01977"/>
    </source>
</evidence>
<sequence>MTAPGLSLRAALAHLAKAHPHATLTRTDPIARDQVAADFAQRYAGIPAVPAARPEPAVRYTAVGDSPLPVLLGLYGDESRLYDWLPGLPARTAPDTVAALLTAAAQPRTAPHPPCRQVVAAGDEVDLRHLPVLTVTPRDAGPYLTAALIHAHDPHTGLSSLSSHRMLVLDRNRLTVWMVPGRHLELMHRQALARGERLPVTVNIGVPPAAMVASAVNSRFLPPGVSKPALASALAGEPLTLAPATTQPAQALAEAEIVLEGHLGEESADEAIGTAEPHLSLPEFLGYDGRARAGLPVLTVTAVTTRHNPLYQAVLGPGREQSHILGAAGALSVALSLPPTPGLDVHDLHFSPAGGGMLLLAVAVRKHHPDADRALAPLARQILHQHPFVKTVVLTDDDVAIRCAEDLLWAVTTRSNLARDCTEWTDLTPVPMDPSQTPAWARARHGQPDPPGRVVVDATTPYALRAHTTRSLAAHHAISRGTS</sequence>
<organism evidence="3 4">
    <name type="scientific">Streptomyces kaniharaensis</name>
    <dbReference type="NCBI Taxonomy" id="212423"/>
    <lineage>
        <taxon>Bacteria</taxon>
        <taxon>Bacillati</taxon>
        <taxon>Actinomycetota</taxon>
        <taxon>Actinomycetes</taxon>
        <taxon>Kitasatosporales</taxon>
        <taxon>Streptomycetaceae</taxon>
        <taxon>Streptomyces</taxon>
    </lineage>
</organism>
<dbReference type="InterPro" id="IPR002830">
    <property type="entry name" value="UbiD"/>
</dbReference>
<accession>A0A6N7L496</accession>
<dbReference type="GO" id="GO:0016831">
    <property type="term" value="F:carboxy-lyase activity"/>
    <property type="evidence" value="ECO:0007669"/>
    <property type="project" value="InterPro"/>
</dbReference>
<dbReference type="InterPro" id="IPR048304">
    <property type="entry name" value="UbiD_Rift_dom"/>
</dbReference>